<dbReference type="NCBIfam" id="TIGR00223">
    <property type="entry name" value="panD"/>
    <property type="match status" value="1"/>
</dbReference>
<keyword evidence="8 9" id="KW-0670">Pyruvate</keyword>
<dbReference type="EMBL" id="JACHEX010000002">
    <property type="protein sequence ID" value="MBB6062572.1"/>
    <property type="molecule type" value="Genomic_DNA"/>
</dbReference>
<evidence type="ECO:0000256" key="5">
    <source>
        <dbReference type="ARBA" id="ARBA00023145"/>
    </source>
</evidence>
<gene>
    <name evidence="9" type="primary">panD</name>
    <name evidence="14" type="ORF">HNP65_001010</name>
</gene>
<keyword evidence="15" id="KW-1185">Reference proteome</keyword>
<reference evidence="14 15" key="1">
    <citation type="submission" date="2020-08" db="EMBL/GenBank/DDBJ databases">
        <title>Genomic Encyclopedia of Type Strains, Phase IV (KMG-IV): sequencing the most valuable type-strain genomes for metagenomic binning, comparative biology and taxonomic classification.</title>
        <authorList>
            <person name="Goeker M."/>
        </authorList>
    </citation>
    <scope>NUCLEOTIDE SEQUENCE [LARGE SCALE GENOMIC DNA]</scope>
    <source>
        <strain evidence="14 15">DSM 13481</strain>
    </source>
</reference>
<evidence type="ECO:0000256" key="3">
    <source>
        <dbReference type="ARBA" id="ARBA00022793"/>
    </source>
</evidence>
<feature type="active site" description="Proton donor" evidence="9 10">
    <location>
        <position position="58"/>
    </location>
</feature>
<keyword evidence="2 9" id="KW-0566">Pantothenate biosynthesis</keyword>
<sequence>MQEIMLKSKIHMAKVTDKSINYMGSIGIDTELLEKAGLKPYELVLVADVNNGQRFATYIIPEEKGSKKIVVNGAAARLVEQGDRVIIMAFAMYDSNEYKGPKVIIMNEKNEIVEIKQEGV</sequence>
<evidence type="ECO:0000256" key="1">
    <source>
        <dbReference type="ARBA" id="ARBA00022490"/>
    </source>
</evidence>
<dbReference type="GO" id="GO:0004068">
    <property type="term" value="F:aspartate 1-decarboxylase activity"/>
    <property type="evidence" value="ECO:0007669"/>
    <property type="project" value="UniProtKB-UniRule"/>
</dbReference>
<evidence type="ECO:0000256" key="2">
    <source>
        <dbReference type="ARBA" id="ARBA00022655"/>
    </source>
</evidence>
<evidence type="ECO:0000256" key="10">
    <source>
        <dbReference type="PIRSR" id="PIRSR006246-1"/>
    </source>
</evidence>
<keyword evidence="6 9" id="KW-0456">Lyase</keyword>
<dbReference type="GO" id="GO:0006523">
    <property type="term" value="P:alanine biosynthetic process"/>
    <property type="evidence" value="ECO:0007669"/>
    <property type="project" value="InterPro"/>
</dbReference>
<dbReference type="InterPro" id="IPR003190">
    <property type="entry name" value="Asp_decarbox"/>
</dbReference>
<evidence type="ECO:0000313" key="14">
    <source>
        <dbReference type="EMBL" id="MBB6062572.1"/>
    </source>
</evidence>
<accession>A0A841GG68</accession>
<dbReference type="EC" id="4.1.1.11" evidence="9"/>
<comment type="PTM">
    <text evidence="9 12">Is synthesized initially as an inactive proenzyme, which is activated by self-cleavage at a specific serine bond to produce a beta-subunit with a hydroxyl group at its C-terminus and an alpha-subunit with a pyruvoyl group at its N-terminus.</text>
</comment>
<evidence type="ECO:0000313" key="15">
    <source>
        <dbReference type="Proteomes" id="UP000555828"/>
    </source>
</evidence>
<keyword evidence="3 9" id="KW-0210">Decarboxylase</keyword>
<comment type="catalytic activity">
    <reaction evidence="9">
        <text>L-aspartate + H(+) = beta-alanine + CO2</text>
        <dbReference type="Rhea" id="RHEA:19497"/>
        <dbReference type="ChEBI" id="CHEBI:15378"/>
        <dbReference type="ChEBI" id="CHEBI:16526"/>
        <dbReference type="ChEBI" id="CHEBI:29991"/>
        <dbReference type="ChEBI" id="CHEBI:57966"/>
        <dbReference type="EC" id="4.1.1.11"/>
    </reaction>
</comment>
<comment type="cofactor">
    <cofactor evidence="9 10">
        <name>pyruvate</name>
        <dbReference type="ChEBI" id="CHEBI:15361"/>
    </cofactor>
    <text evidence="9 10">Binds 1 pyruvoyl group covalently per subunit.</text>
</comment>
<dbReference type="PIRSF" id="PIRSF006246">
    <property type="entry name" value="Asp_decarbox"/>
    <property type="match status" value="1"/>
</dbReference>
<dbReference type="SUPFAM" id="SSF50692">
    <property type="entry name" value="ADC-like"/>
    <property type="match status" value="1"/>
</dbReference>
<evidence type="ECO:0000256" key="12">
    <source>
        <dbReference type="PIRSR" id="PIRSR006246-3"/>
    </source>
</evidence>
<comment type="caution">
    <text evidence="14">The sequence shown here is derived from an EMBL/GenBank/DDBJ whole genome shotgun (WGS) entry which is preliminary data.</text>
</comment>
<keyword evidence="1 9" id="KW-0963">Cytoplasm</keyword>
<comment type="subunit">
    <text evidence="9">Heterooctamer of four alpha and four beta subunits.</text>
</comment>
<evidence type="ECO:0000256" key="13">
    <source>
        <dbReference type="PIRSR" id="PIRSR006246-5"/>
    </source>
</evidence>
<evidence type="ECO:0000256" key="6">
    <source>
        <dbReference type="ARBA" id="ARBA00023239"/>
    </source>
</evidence>
<feature type="binding site" evidence="9 11">
    <location>
        <begin position="73"/>
        <end position="75"/>
    </location>
    <ligand>
        <name>substrate</name>
    </ligand>
</feature>
<feature type="active site" description="Schiff-base intermediate with substrate; via pyruvic acid" evidence="9 10">
    <location>
        <position position="25"/>
    </location>
</feature>
<dbReference type="Pfam" id="PF02261">
    <property type="entry name" value="Asp_decarbox"/>
    <property type="match status" value="1"/>
</dbReference>
<dbReference type="GO" id="GO:0015940">
    <property type="term" value="P:pantothenate biosynthetic process"/>
    <property type="evidence" value="ECO:0007669"/>
    <property type="project" value="UniProtKB-UniRule"/>
</dbReference>
<comment type="subcellular location">
    <subcellularLocation>
        <location evidence="9">Cytoplasm</location>
    </subcellularLocation>
</comment>
<feature type="chain" id="PRO_5033190187" description="Aspartate 1-decarboxylase beta chain" evidence="9 13">
    <location>
        <begin position="1"/>
        <end position="24"/>
    </location>
</feature>
<keyword evidence="5 9" id="KW-0865">Zymogen</keyword>
<comment type="pathway">
    <text evidence="9">Cofactor biosynthesis; (R)-pantothenate biosynthesis; beta-alanine from L-aspartate: step 1/1.</text>
</comment>
<dbReference type="Proteomes" id="UP000555828">
    <property type="component" value="Unassembled WGS sequence"/>
</dbReference>
<keyword evidence="4 9" id="KW-0068">Autocatalytic cleavage</keyword>
<feature type="modified residue" description="Pyruvic acid (Ser)" evidence="9 12">
    <location>
        <position position="25"/>
    </location>
</feature>
<evidence type="ECO:0000256" key="7">
    <source>
        <dbReference type="ARBA" id="ARBA00023270"/>
    </source>
</evidence>
<dbReference type="GO" id="GO:0005829">
    <property type="term" value="C:cytosol"/>
    <property type="evidence" value="ECO:0007669"/>
    <property type="project" value="TreeGrafter"/>
</dbReference>
<comment type="function">
    <text evidence="9">Catalyzes the pyruvoyl-dependent decarboxylation of aspartate to produce beta-alanine.</text>
</comment>
<proteinExistence type="inferred from homology"/>
<feature type="chain" id="PRO_5033190188" description="Aspartate 1-decarboxylase alpha chain" evidence="9 13">
    <location>
        <begin position="25"/>
        <end position="120"/>
    </location>
</feature>
<dbReference type="Gene3D" id="2.40.40.20">
    <property type="match status" value="1"/>
</dbReference>
<dbReference type="PANTHER" id="PTHR21012">
    <property type="entry name" value="ASPARTATE 1-DECARBOXYLASE"/>
    <property type="match status" value="1"/>
</dbReference>
<dbReference type="CDD" id="cd06919">
    <property type="entry name" value="Asp_decarbox"/>
    <property type="match status" value="1"/>
</dbReference>
<dbReference type="InterPro" id="IPR009010">
    <property type="entry name" value="Asp_de-COase-like_dom_sf"/>
</dbReference>
<dbReference type="PANTHER" id="PTHR21012:SF0">
    <property type="entry name" value="ASPARTATE 1-DECARBOXYLASE"/>
    <property type="match status" value="1"/>
</dbReference>
<evidence type="ECO:0000256" key="8">
    <source>
        <dbReference type="ARBA" id="ARBA00023317"/>
    </source>
</evidence>
<name>A0A841GG68_9BACT</name>
<organism evidence="14 15">
    <name type="scientific">Thermosipho japonicus</name>
    <dbReference type="NCBI Taxonomy" id="90323"/>
    <lineage>
        <taxon>Bacteria</taxon>
        <taxon>Thermotogati</taxon>
        <taxon>Thermotogota</taxon>
        <taxon>Thermotogae</taxon>
        <taxon>Thermotogales</taxon>
        <taxon>Fervidobacteriaceae</taxon>
        <taxon>Thermosipho</taxon>
    </lineage>
</organism>
<dbReference type="AlphaFoldDB" id="A0A841GG68"/>
<feature type="binding site" evidence="9 11">
    <location>
        <position position="57"/>
    </location>
    <ligand>
        <name>substrate</name>
    </ligand>
</feature>
<keyword evidence="7 9" id="KW-0704">Schiff base</keyword>
<dbReference type="RefSeq" id="WP_184619231.1">
    <property type="nucleotide sequence ID" value="NZ_JACHEX010000002.1"/>
</dbReference>
<dbReference type="HAMAP" id="MF_00446">
    <property type="entry name" value="PanD"/>
    <property type="match status" value="1"/>
</dbReference>
<evidence type="ECO:0000256" key="9">
    <source>
        <dbReference type="HAMAP-Rule" id="MF_00446"/>
    </source>
</evidence>
<evidence type="ECO:0000256" key="11">
    <source>
        <dbReference type="PIRSR" id="PIRSR006246-2"/>
    </source>
</evidence>
<evidence type="ECO:0000256" key="4">
    <source>
        <dbReference type="ARBA" id="ARBA00022813"/>
    </source>
</evidence>
<comment type="similarity">
    <text evidence="9">Belongs to the PanD family.</text>
</comment>
<dbReference type="UniPathway" id="UPA00028">
    <property type="reaction ID" value="UER00002"/>
</dbReference>
<protein>
    <recommendedName>
        <fullName evidence="9">Aspartate 1-decarboxylase</fullName>
        <ecNumber evidence="9">4.1.1.11</ecNumber>
    </recommendedName>
    <alternativeName>
        <fullName evidence="9">Aspartate alpha-decarboxylase</fullName>
    </alternativeName>
    <component>
        <recommendedName>
            <fullName evidence="9">Aspartate 1-decarboxylase beta chain</fullName>
        </recommendedName>
    </component>
    <component>
        <recommendedName>
            <fullName evidence="9">Aspartate 1-decarboxylase alpha chain</fullName>
        </recommendedName>
    </component>
</protein>